<dbReference type="SUPFAM" id="SSF50249">
    <property type="entry name" value="Nucleic acid-binding proteins"/>
    <property type="match status" value="1"/>
</dbReference>
<dbReference type="SMART" id="SM00278">
    <property type="entry name" value="HhH1"/>
    <property type="match status" value="2"/>
</dbReference>
<evidence type="ECO:0000313" key="9">
    <source>
        <dbReference type="Proteomes" id="UP000183085"/>
    </source>
</evidence>
<name>A0A1J5EHL5_9BACT</name>
<dbReference type="AlphaFoldDB" id="A0A1J5EHL5"/>
<comment type="domain">
    <text evidence="6">Has three domains with a flexible linker between the domains II and III and assumes an 'L' shape. Domain III is highly mobile and contacts RuvB.</text>
</comment>
<feature type="region of interest" description="Domain I" evidence="6">
    <location>
        <begin position="1"/>
        <end position="64"/>
    </location>
</feature>
<keyword evidence="1 6" id="KW-0963">Cytoplasm</keyword>
<keyword evidence="8" id="KW-0347">Helicase</keyword>
<evidence type="ECO:0000256" key="1">
    <source>
        <dbReference type="ARBA" id="ARBA00022490"/>
    </source>
</evidence>
<comment type="caution">
    <text evidence="8">The sequence shown here is derived from an EMBL/GenBank/DDBJ whole genome shotgun (WGS) entry which is preliminary data.</text>
</comment>
<keyword evidence="4 6" id="KW-0233">DNA recombination</keyword>
<comment type="subunit">
    <text evidence="6">Homotetramer. Forms an RuvA(8)-RuvB(12)-Holliday junction (HJ) complex. HJ DNA is sandwiched between 2 RuvA tetramers; dsDNA enters through RuvA and exits via RuvB. An RuvB hexamer assembles on each DNA strand where it exits the tetramer. Each RuvB hexamer is contacted by two RuvA subunits (via domain III) on 2 adjacent RuvB subunits; this complex drives branch migration. In the full resolvosome a probable DNA-RuvA(4)-RuvB(12)-RuvC(2) complex forms which resolves the HJ.</text>
</comment>
<reference evidence="8 9" key="1">
    <citation type="journal article" date="2016" name="Environ. Microbiol.">
        <title>Genomic resolution of a cold subsurface aquifer community provides metabolic insights for novel microbes adapted to high CO concentrations.</title>
        <authorList>
            <person name="Probst A.J."/>
            <person name="Castelle C.J."/>
            <person name="Singh A."/>
            <person name="Brown C.T."/>
            <person name="Anantharaman K."/>
            <person name="Sharon I."/>
            <person name="Hug L.A."/>
            <person name="Burstein D."/>
            <person name="Emerson J.B."/>
            <person name="Thomas B.C."/>
            <person name="Banfield J.F."/>
        </authorList>
    </citation>
    <scope>NUCLEOTIDE SEQUENCE [LARGE SCALE GENOMIC DNA]</scope>
    <source>
        <strain evidence="8">CG2_30_40_21</strain>
    </source>
</reference>
<evidence type="ECO:0000256" key="4">
    <source>
        <dbReference type="ARBA" id="ARBA00023172"/>
    </source>
</evidence>
<feature type="domain" description="Helix-hairpin-helix DNA-binding motif class 1" evidence="7">
    <location>
        <begin position="73"/>
        <end position="92"/>
    </location>
</feature>
<dbReference type="CDD" id="cd14332">
    <property type="entry name" value="UBA_RuvA_C"/>
    <property type="match status" value="1"/>
</dbReference>
<dbReference type="HAMAP" id="MF_00031">
    <property type="entry name" value="DNA_HJ_migration_RuvA"/>
    <property type="match status" value="1"/>
</dbReference>
<keyword evidence="8" id="KW-0067">ATP-binding</keyword>
<comment type="caution">
    <text evidence="6">Lacks conserved residue(s) required for the propagation of feature annotation.</text>
</comment>
<dbReference type="Pfam" id="PF07499">
    <property type="entry name" value="RuvA_C"/>
    <property type="match status" value="1"/>
</dbReference>
<gene>
    <name evidence="6" type="primary">ruvA</name>
    <name evidence="8" type="ORF">AUJ95_00605</name>
</gene>
<dbReference type="GO" id="GO:0009378">
    <property type="term" value="F:four-way junction helicase activity"/>
    <property type="evidence" value="ECO:0007669"/>
    <property type="project" value="InterPro"/>
</dbReference>
<evidence type="ECO:0000256" key="2">
    <source>
        <dbReference type="ARBA" id="ARBA00022763"/>
    </source>
</evidence>
<dbReference type="Gene3D" id="2.40.50.140">
    <property type="entry name" value="Nucleic acid-binding proteins"/>
    <property type="match status" value="1"/>
</dbReference>
<feature type="region of interest" description="Domain III" evidence="6">
    <location>
        <begin position="149"/>
        <end position="196"/>
    </location>
</feature>
<keyword evidence="3 6" id="KW-0238">DNA-binding</keyword>
<dbReference type="Proteomes" id="UP000183085">
    <property type="component" value="Unassembled WGS sequence"/>
</dbReference>
<dbReference type="GO" id="GO:0005737">
    <property type="term" value="C:cytoplasm"/>
    <property type="evidence" value="ECO:0007669"/>
    <property type="project" value="UniProtKB-SubCell"/>
</dbReference>
<dbReference type="Gene3D" id="1.10.8.10">
    <property type="entry name" value="DNA helicase RuvA subunit, C-terminal domain"/>
    <property type="match status" value="1"/>
</dbReference>
<evidence type="ECO:0000256" key="5">
    <source>
        <dbReference type="ARBA" id="ARBA00023204"/>
    </source>
</evidence>
<comment type="subcellular location">
    <subcellularLocation>
        <location evidence="6">Cytoplasm</location>
    </subcellularLocation>
</comment>
<dbReference type="GO" id="GO:0048476">
    <property type="term" value="C:Holliday junction resolvase complex"/>
    <property type="evidence" value="ECO:0007669"/>
    <property type="project" value="UniProtKB-UniRule"/>
</dbReference>
<sequence length="196" mass="21313">MIDTISGKLIKKLPTYALIDVGGVGYGIHIPISTYHQLSEPNETVTLFTHLVVREDSLLLYGFFTADEKRIFLALISVSGIGARTALAVLSTLSAEEFEQSVIRDDVKRLTGVAGVGKKSAQRIILELKEKFSTQTTFSEIVPLHGEEVKEDAIMALVSLGYKRTAAQVAVQKAEGALGSIYGIEDLIKTALRFLS</sequence>
<dbReference type="Gene3D" id="1.10.150.20">
    <property type="entry name" value="5' to 3' exonuclease, C-terminal subdomain"/>
    <property type="match status" value="1"/>
</dbReference>
<dbReference type="Pfam" id="PF01330">
    <property type="entry name" value="RuvA_N"/>
    <property type="match status" value="1"/>
</dbReference>
<keyword evidence="8" id="KW-0378">Hydrolase</keyword>
<proteinExistence type="inferred from homology"/>
<organism evidence="8 9">
    <name type="scientific">Candidatus Desantisbacteria bacterium CG2_30_40_21</name>
    <dbReference type="NCBI Taxonomy" id="1817895"/>
    <lineage>
        <taxon>Bacteria</taxon>
        <taxon>Candidatus Desantisiibacteriota</taxon>
    </lineage>
</organism>
<dbReference type="STRING" id="1817895.AUJ95_00605"/>
<evidence type="ECO:0000256" key="6">
    <source>
        <dbReference type="HAMAP-Rule" id="MF_00031"/>
    </source>
</evidence>
<evidence type="ECO:0000313" key="8">
    <source>
        <dbReference type="EMBL" id="OIP43479.1"/>
    </source>
</evidence>
<evidence type="ECO:0000259" key="7">
    <source>
        <dbReference type="SMART" id="SM00278"/>
    </source>
</evidence>
<comment type="function">
    <text evidence="6">The RuvA-RuvB-RuvC complex processes Holliday junction (HJ) DNA during genetic recombination and DNA repair, while the RuvA-RuvB complex plays an important role in the rescue of blocked DNA replication forks via replication fork reversal (RFR). RuvA specifically binds to HJ cruciform DNA, conferring on it an open structure. The RuvB hexamer acts as an ATP-dependent pump, pulling dsDNA into and through the RuvAB complex. HJ branch migration allows RuvC to scan DNA until it finds its consensus sequence, where it cleaves and resolves the cruciform DNA.</text>
</comment>
<protein>
    <recommendedName>
        <fullName evidence="6">Holliday junction branch migration complex subunit RuvA</fullName>
    </recommendedName>
</protein>
<dbReference type="InterPro" id="IPR010994">
    <property type="entry name" value="RuvA_2-like"/>
</dbReference>
<keyword evidence="2 6" id="KW-0227">DNA damage</keyword>
<dbReference type="SUPFAM" id="SSF46929">
    <property type="entry name" value="DNA helicase RuvA subunit, C-terminal domain"/>
    <property type="match status" value="1"/>
</dbReference>
<dbReference type="NCBIfam" id="TIGR00084">
    <property type="entry name" value="ruvA"/>
    <property type="match status" value="1"/>
</dbReference>
<dbReference type="Pfam" id="PF14520">
    <property type="entry name" value="HHH_5"/>
    <property type="match status" value="1"/>
</dbReference>
<keyword evidence="8" id="KW-0547">Nucleotide-binding</keyword>
<feature type="domain" description="Helix-hairpin-helix DNA-binding motif class 1" evidence="7">
    <location>
        <begin position="108"/>
        <end position="127"/>
    </location>
</feature>
<dbReference type="GO" id="GO:0005524">
    <property type="term" value="F:ATP binding"/>
    <property type="evidence" value="ECO:0007669"/>
    <property type="project" value="InterPro"/>
</dbReference>
<dbReference type="SUPFAM" id="SSF47781">
    <property type="entry name" value="RuvA domain 2-like"/>
    <property type="match status" value="1"/>
</dbReference>
<dbReference type="InterPro" id="IPR003583">
    <property type="entry name" value="Hlx-hairpin-Hlx_DNA-bd_motif"/>
</dbReference>
<dbReference type="InterPro" id="IPR013849">
    <property type="entry name" value="DNA_helicase_Holl-junc_RuvA_I"/>
</dbReference>
<keyword evidence="5 6" id="KW-0234">DNA repair</keyword>
<dbReference type="InterPro" id="IPR000085">
    <property type="entry name" value="RuvA"/>
</dbReference>
<comment type="similarity">
    <text evidence="6">Belongs to the RuvA family.</text>
</comment>
<dbReference type="InterPro" id="IPR012340">
    <property type="entry name" value="NA-bd_OB-fold"/>
</dbReference>
<dbReference type="GO" id="GO:0009379">
    <property type="term" value="C:Holliday junction helicase complex"/>
    <property type="evidence" value="ECO:0007669"/>
    <property type="project" value="InterPro"/>
</dbReference>
<evidence type="ECO:0000256" key="3">
    <source>
        <dbReference type="ARBA" id="ARBA00023125"/>
    </source>
</evidence>
<dbReference type="InterPro" id="IPR011114">
    <property type="entry name" value="RuvA_C"/>
</dbReference>
<dbReference type="GO" id="GO:0000400">
    <property type="term" value="F:four-way junction DNA binding"/>
    <property type="evidence" value="ECO:0007669"/>
    <property type="project" value="UniProtKB-UniRule"/>
</dbReference>
<accession>A0A1J5EHL5</accession>
<dbReference type="GO" id="GO:0006281">
    <property type="term" value="P:DNA repair"/>
    <property type="evidence" value="ECO:0007669"/>
    <property type="project" value="UniProtKB-UniRule"/>
</dbReference>
<dbReference type="EMBL" id="MNYI01000015">
    <property type="protein sequence ID" value="OIP43479.1"/>
    <property type="molecule type" value="Genomic_DNA"/>
</dbReference>
<dbReference type="InterPro" id="IPR036267">
    <property type="entry name" value="RuvA_C_sf"/>
</dbReference>
<dbReference type="GO" id="GO:0006310">
    <property type="term" value="P:DNA recombination"/>
    <property type="evidence" value="ECO:0007669"/>
    <property type="project" value="UniProtKB-UniRule"/>
</dbReference>